<dbReference type="VEuPathDB" id="PlasmoDB:PVX_161260"/>
<dbReference type="VEuPathDB" id="PlasmoDB:PVP01_0003700"/>
<sequence length="331" mass="39242">MASIRDFENGCKLSEFINSLDRKPELKEVYIDSYLSSLIENQKETVREIYSKLETLYYTIEKQDQNIKSYCCSYLNYWLDKQRKKNEKGVNDDAWEVIYKLWNTLKNSYVSCKGQHYYKPSIDMKNCFDFMIYCVNRFELQKHCEHEDNVSLKDKYCNNFNEYTKHYYNYFTENIKCLRDTNKDIHYNWKFSDTCTLQNMAKTFPKYDPSSQKIVDDTSRNPINKCEDPGDSRTINCYMLGGVPVRLEELSTTSNVNPLKYGIYVGSSFLGFISLGLYLYKKTRHASLIRSNSSRKKKINSNTDKQFSHEQVKISNSKNKDYKFSYNPTQN</sequence>
<dbReference type="VEuPathDB" id="PlasmoDB:PVW1_000009100"/>
<evidence type="ECO:0000256" key="2">
    <source>
        <dbReference type="SAM" id="Phobius"/>
    </source>
</evidence>
<dbReference type="EMBL" id="FLYI01000255">
    <property type="protein sequence ID" value="SCA60529.1"/>
    <property type="molecule type" value="Genomic_DNA"/>
</dbReference>
<protein>
    <submittedName>
        <fullName evidence="3">VIR protein</fullName>
    </submittedName>
</protein>
<evidence type="ECO:0000313" key="4">
    <source>
        <dbReference type="Proteomes" id="UP000305196"/>
    </source>
</evidence>
<gene>
    <name evidence="3" type="ORF">PVC01_000079500</name>
</gene>
<dbReference type="Proteomes" id="UP000305196">
    <property type="component" value="Unassembled WGS sequence"/>
</dbReference>
<dbReference type="VEuPathDB" id="PlasmoDB:PVPAM_080007300"/>
<keyword evidence="2" id="KW-1133">Transmembrane helix</keyword>
<proteinExistence type="predicted"/>
<keyword evidence="2" id="KW-0812">Transmembrane</keyword>
<reference evidence="3 4" key="1">
    <citation type="submission" date="2016-07" db="EMBL/GenBank/DDBJ databases">
        <authorList>
            <consortium name="Pathogen Informatics"/>
        </authorList>
    </citation>
    <scope>NUCLEOTIDE SEQUENCE [LARGE SCALE GENOMIC DNA]</scope>
</reference>
<organism evidence="3 4">
    <name type="scientific">Plasmodium vivax</name>
    <name type="common">malaria parasite P. vivax</name>
    <dbReference type="NCBI Taxonomy" id="5855"/>
    <lineage>
        <taxon>Eukaryota</taxon>
        <taxon>Sar</taxon>
        <taxon>Alveolata</taxon>
        <taxon>Apicomplexa</taxon>
        <taxon>Aconoidasida</taxon>
        <taxon>Haemosporida</taxon>
        <taxon>Plasmodiidae</taxon>
        <taxon>Plasmodium</taxon>
        <taxon>Plasmodium (Plasmodium)</taxon>
    </lineage>
</organism>
<keyword evidence="2" id="KW-0472">Membrane</keyword>
<dbReference type="AlphaFoldDB" id="A0A1G4EAH1"/>
<feature type="region of interest" description="Disordered" evidence="1">
    <location>
        <begin position="291"/>
        <end position="312"/>
    </location>
</feature>
<evidence type="ECO:0000256" key="1">
    <source>
        <dbReference type="SAM" id="MobiDB-lite"/>
    </source>
</evidence>
<accession>A0A1G4EAH1</accession>
<feature type="transmembrane region" description="Helical" evidence="2">
    <location>
        <begin position="261"/>
        <end position="280"/>
    </location>
</feature>
<name>A0A1G4EAH1_PLAVI</name>
<evidence type="ECO:0000313" key="3">
    <source>
        <dbReference type="EMBL" id="SCA60529.1"/>
    </source>
</evidence>